<name>A0ABW3F137_9ACTN</name>
<feature type="transmembrane region" description="Helical" evidence="1">
    <location>
        <begin position="77"/>
        <end position="95"/>
    </location>
</feature>
<accession>A0ABW3F137</accession>
<keyword evidence="1" id="KW-1133">Transmembrane helix</keyword>
<keyword evidence="1" id="KW-0472">Membrane</keyword>
<sequence length="123" mass="12380">MSYSAVLRAPHARRTFALTLIGRLSFATAPFSLTLALVAATGSYGVTGAVMALYGLTVCALSPLRARIIDRRGPRRVLPPLTAAHAVVLAALAAATWRPGAAVPALAALAVAAGAAAPPLGVL</sequence>
<dbReference type="PANTHER" id="PTHR23542:SF1">
    <property type="entry name" value="MAJOR FACILITATOR SUPERFAMILY (MFS) PROFILE DOMAIN-CONTAINING PROTEIN"/>
    <property type="match status" value="1"/>
</dbReference>
<comment type="caution">
    <text evidence="2">The sequence shown here is derived from an EMBL/GenBank/DDBJ whole genome shotgun (WGS) entry which is preliminary data.</text>
</comment>
<keyword evidence="3" id="KW-1185">Reference proteome</keyword>
<protein>
    <submittedName>
        <fullName evidence="2">MFS transporter</fullName>
    </submittedName>
</protein>
<feature type="transmembrane region" description="Helical" evidence="1">
    <location>
        <begin position="20"/>
        <end position="40"/>
    </location>
</feature>
<gene>
    <name evidence="2" type="ORF">ACFQ11_34795</name>
</gene>
<proteinExistence type="predicted"/>
<dbReference type="Proteomes" id="UP001596972">
    <property type="component" value="Unassembled WGS sequence"/>
</dbReference>
<keyword evidence="1" id="KW-0812">Transmembrane</keyword>
<dbReference type="EMBL" id="JBHTJA010000147">
    <property type="protein sequence ID" value="MFD0905585.1"/>
    <property type="molecule type" value="Genomic_DNA"/>
</dbReference>
<dbReference type="SUPFAM" id="SSF103473">
    <property type="entry name" value="MFS general substrate transporter"/>
    <property type="match status" value="1"/>
</dbReference>
<reference evidence="3" key="1">
    <citation type="journal article" date="2019" name="Int. J. Syst. Evol. Microbiol.">
        <title>The Global Catalogue of Microorganisms (GCM) 10K type strain sequencing project: providing services to taxonomists for standard genome sequencing and annotation.</title>
        <authorList>
            <consortium name="The Broad Institute Genomics Platform"/>
            <consortium name="The Broad Institute Genome Sequencing Center for Infectious Disease"/>
            <person name="Wu L."/>
            <person name="Ma J."/>
        </authorList>
    </citation>
    <scope>NUCLEOTIDE SEQUENCE [LARGE SCALE GENOMIC DNA]</scope>
    <source>
        <strain evidence="3">JCM 31202</strain>
    </source>
</reference>
<dbReference type="PANTHER" id="PTHR23542">
    <property type="match status" value="1"/>
</dbReference>
<dbReference type="Gene3D" id="1.20.1250.20">
    <property type="entry name" value="MFS general substrate transporter like domains"/>
    <property type="match status" value="1"/>
</dbReference>
<evidence type="ECO:0000256" key="1">
    <source>
        <dbReference type="SAM" id="Phobius"/>
    </source>
</evidence>
<dbReference type="InterPro" id="IPR036259">
    <property type="entry name" value="MFS_trans_sf"/>
</dbReference>
<evidence type="ECO:0000313" key="2">
    <source>
        <dbReference type="EMBL" id="MFD0905585.1"/>
    </source>
</evidence>
<feature type="transmembrane region" description="Helical" evidence="1">
    <location>
        <begin position="101"/>
        <end position="122"/>
    </location>
</feature>
<feature type="non-terminal residue" evidence="2">
    <location>
        <position position="123"/>
    </location>
</feature>
<evidence type="ECO:0000313" key="3">
    <source>
        <dbReference type="Proteomes" id="UP001596972"/>
    </source>
</evidence>
<organism evidence="2 3">
    <name type="scientific">Actinomadura sediminis</name>
    <dbReference type="NCBI Taxonomy" id="1038904"/>
    <lineage>
        <taxon>Bacteria</taxon>
        <taxon>Bacillati</taxon>
        <taxon>Actinomycetota</taxon>
        <taxon>Actinomycetes</taxon>
        <taxon>Streptosporangiales</taxon>
        <taxon>Thermomonosporaceae</taxon>
        <taxon>Actinomadura</taxon>
    </lineage>
</organism>
<feature type="transmembrane region" description="Helical" evidence="1">
    <location>
        <begin position="46"/>
        <end position="65"/>
    </location>
</feature>